<dbReference type="AlphaFoldDB" id="A0A0C3GC93"/>
<evidence type="ECO:0000313" key="3">
    <source>
        <dbReference type="Proteomes" id="UP000054166"/>
    </source>
</evidence>
<evidence type="ECO:0000256" key="1">
    <source>
        <dbReference type="SAM" id="Phobius"/>
    </source>
</evidence>
<dbReference type="Proteomes" id="UP000054166">
    <property type="component" value="Unassembled WGS sequence"/>
</dbReference>
<organism evidence="2 3">
    <name type="scientific">Piloderma croceum (strain F 1598)</name>
    <dbReference type="NCBI Taxonomy" id="765440"/>
    <lineage>
        <taxon>Eukaryota</taxon>
        <taxon>Fungi</taxon>
        <taxon>Dikarya</taxon>
        <taxon>Basidiomycota</taxon>
        <taxon>Agaricomycotina</taxon>
        <taxon>Agaricomycetes</taxon>
        <taxon>Agaricomycetidae</taxon>
        <taxon>Atheliales</taxon>
        <taxon>Atheliaceae</taxon>
        <taxon>Piloderma</taxon>
    </lineage>
</organism>
<protein>
    <submittedName>
        <fullName evidence="2">Uncharacterized protein</fullName>
    </submittedName>
</protein>
<reference evidence="3" key="2">
    <citation type="submission" date="2015-01" db="EMBL/GenBank/DDBJ databases">
        <title>Evolutionary Origins and Diversification of the Mycorrhizal Mutualists.</title>
        <authorList>
            <consortium name="DOE Joint Genome Institute"/>
            <consortium name="Mycorrhizal Genomics Consortium"/>
            <person name="Kohler A."/>
            <person name="Kuo A."/>
            <person name="Nagy L.G."/>
            <person name="Floudas D."/>
            <person name="Copeland A."/>
            <person name="Barry K.W."/>
            <person name="Cichocki N."/>
            <person name="Veneault-Fourrey C."/>
            <person name="LaButti K."/>
            <person name="Lindquist E.A."/>
            <person name="Lipzen A."/>
            <person name="Lundell T."/>
            <person name="Morin E."/>
            <person name="Murat C."/>
            <person name="Riley R."/>
            <person name="Ohm R."/>
            <person name="Sun H."/>
            <person name="Tunlid A."/>
            <person name="Henrissat B."/>
            <person name="Grigoriev I.V."/>
            <person name="Hibbett D.S."/>
            <person name="Martin F."/>
        </authorList>
    </citation>
    <scope>NUCLEOTIDE SEQUENCE [LARGE SCALE GENOMIC DNA]</scope>
    <source>
        <strain evidence="3">F 1598</strain>
    </source>
</reference>
<dbReference type="InParanoid" id="A0A0C3GC93"/>
<keyword evidence="3" id="KW-1185">Reference proteome</keyword>
<dbReference type="EMBL" id="KN832975">
    <property type="protein sequence ID" value="KIM89344.1"/>
    <property type="molecule type" value="Genomic_DNA"/>
</dbReference>
<keyword evidence="1" id="KW-0472">Membrane</keyword>
<feature type="transmembrane region" description="Helical" evidence="1">
    <location>
        <begin position="57"/>
        <end position="81"/>
    </location>
</feature>
<evidence type="ECO:0000313" key="2">
    <source>
        <dbReference type="EMBL" id="KIM89344.1"/>
    </source>
</evidence>
<sequence>MLIWLKDGFISMLVLLFFFLPFIGWYNSCKSWSAWFSRWNSAYLDLNIAKTESWLLFRVYLVGAIVGSVTQVLMALFVIYVKRKAIGLSQRSNKENRIDLCGDVGGSTVIKAKRDQGAHSKRFLR</sequence>
<keyword evidence="1" id="KW-0812">Transmembrane</keyword>
<reference evidence="2 3" key="1">
    <citation type="submission" date="2014-04" db="EMBL/GenBank/DDBJ databases">
        <authorList>
            <consortium name="DOE Joint Genome Institute"/>
            <person name="Kuo A."/>
            <person name="Tarkka M."/>
            <person name="Buscot F."/>
            <person name="Kohler A."/>
            <person name="Nagy L.G."/>
            <person name="Floudas D."/>
            <person name="Copeland A."/>
            <person name="Barry K.W."/>
            <person name="Cichocki N."/>
            <person name="Veneault-Fourrey C."/>
            <person name="LaButti K."/>
            <person name="Lindquist E.A."/>
            <person name="Lipzen A."/>
            <person name="Lundell T."/>
            <person name="Morin E."/>
            <person name="Murat C."/>
            <person name="Sun H."/>
            <person name="Tunlid A."/>
            <person name="Henrissat B."/>
            <person name="Grigoriev I.V."/>
            <person name="Hibbett D.S."/>
            <person name="Martin F."/>
            <person name="Nordberg H.P."/>
            <person name="Cantor M.N."/>
            <person name="Hua S.X."/>
        </authorList>
    </citation>
    <scope>NUCLEOTIDE SEQUENCE [LARGE SCALE GENOMIC DNA]</scope>
    <source>
        <strain evidence="2 3">F 1598</strain>
    </source>
</reference>
<name>A0A0C3GC93_PILCF</name>
<keyword evidence="1" id="KW-1133">Transmembrane helix</keyword>
<accession>A0A0C3GC93</accession>
<dbReference type="OrthoDB" id="3010248at2759"/>
<gene>
    <name evidence="2" type="ORF">PILCRDRAFT_813281</name>
</gene>
<proteinExistence type="predicted"/>
<dbReference type="HOGENOM" id="CLU_1993465_0_0_1"/>